<proteinExistence type="inferred from homology"/>
<gene>
    <name evidence="7 10" type="primary">tilS</name>
    <name evidence="10" type="ORF">FNM00_08880</name>
</gene>
<evidence type="ECO:0000256" key="3">
    <source>
        <dbReference type="ARBA" id="ARBA00022694"/>
    </source>
</evidence>
<dbReference type="InterPro" id="IPR015262">
    <property type="entry name" value="tRNA_Ile_lys_synt_subst-bd"/>
</dbReference>
<dbReference type="GO" id="GO:0005737">
    <property type="term" value="C:cytoplasm"/>
    <property type="evidence" value="ECO:0007669"/>
    <property type="project" value="UniProtKB-SubCell"/>
</dbReference>
<dbReference type="GO" id="GO:0005524">
    <property type="term" value="F:ATP binding"/>
    <property type="evidence" value="ECO:0007669"/>
    <property type="project" value="UniProtKB-UniRule"/>
</dbReference>
<dbReference type="Proteomes" id="UP000316988">
    <property type="component" value="Unassembled WGS sequence"/>
</dbReference>
<sequence length="319" mass="33472">MPGRLDPVVARARSLVRAALEDDPRPVIVALSGGADSLALTAATAFVAERMARPLRAVVIDHGLQEASIEAARVAASAAHSLGVAAEVIEVEVAPADPRGMEAAAREARYAALGRAAADDDAQVLLAHTLDDQAETVLLGLGRGSGARSLAGMSGRRGRLVRPLLPLRRADTERICRAHGLDWWSDPHNADARLRRARVRHELLPLMEEILGGGVAQALARTADLLRADADALDAAADDAMTDGIEALTVLAPAVRSRVLRRAALAAGARPGELTAAHVGEIDALVTRWHGQRRVELPGGVSAVRVGNRLRFVPTPVAG</sequence>
<keyword evidence="1 7" id="KW-0963">Cytoplasm</keyword>
<evidence type="ECO:0000259" key="9">
    <source>
        <dbReference type="Pfam" id="PF09179"/>
    </source>
</evidence>
<dbReference type="Pfam" id="PF01171">
    <property type="entry name" value="ATP_bind_3"/>
    <property type="match status" value="1"/>
</dbReference>
<protein>
    <recommendedName>
        <fullName evidence="7">tRNA(Ile)-lysidine synthase</fullName>
        <ecNumber evidence="7">6.3.4.19</ecNumber>
    </recommendedName>
    <alternativeName>
        <fullName evidence="7">tRNA(Ile)-2-lysyl-cytidine synthase</fullName>
    </alternativeName>
    <alternativeName>
        <fullName evidence="7">tRNA(Ile)-lysidine synthetase</fullName>
    </alternativeName>
</protein>
<dbReference type="Pfam" id="PF09179">
    <property type="entry name" value="TilS"/>
    <property type="match status" value="1"/>
</dbReference>
<dbReference type="EMBL" id="VLNT01000005">
    <property type="protein sequence ID" value="TSD63706.1"/>
    <property type="molecule type" value="Genomic_DNA"/>
</dbReference>
<dbReference type="AlphaFoldDB" id="A0A554SBJ5"/>
<keyword evidence="2 7" id="KW-0436">Ligase</keyword>
<comment type="caution">
    <text evidence="10">The sequence shown here is derived from an EMBL/GenBank/DDBJ whole genome shotgun (WGS) entry which is preliminary data.</text>
</comment>
<evidence type="ECO:0000313" key="10">
    <source>
        <dbReference type="EMBL" id="TSD63706.1"/>
    </source>
</evidence>
<dbReference type="GO" id="GO:0032267">
    <property type="term" value="F:tRNA(Ile)-lysidine synthase activity"/>
    <property type="evidence" value="ECO:0007669"/>
    <property type="project" value="UniProtKB-EC"/>
</dbReference>
<keyword evidence="11" id="KW-1185">Reference proteome</keyword>
<evidence type="ECO:0000259" key="8">
    <source>
        <dbReference type="Pfam" id="PF01171"/>
    </source>
</evidence>
<comment type="subcellular location">
    <subcellularLocation>
        <location evidence="7">Cytoplasm</location>
    </subcellularLocation>
</comment>
<evidence type="ECO:0000256" key="4">
    <source>
        <dbReference type="ARBA" id="ARBA00022741"/>
    </source>
</evidence>
<dbReference type="InterPro" id="IPR012094">
    <property type="entry name" value="tRNA_Ile_lys_synt"/>
</dbReference>
<dbReference type="SUPFAM" id="SSF82829">
    <property type="entry name" value="MesJ substrate recognition domain-like"/>
    <property type="match status" value="1"/>
</dbReference>
<comment type="domain">
    <text evidence="7">The N-terminal region contains the highly conserved SGGXDS motif, predicted to be a P-loop motif involved in ATP binding.</text>
</comment>
<evidence type="ECO:0000256" key="6">
    <source>
        <dbReference type="ARBA" id="ARBA00048539"/>
    </source>
</evidence>
<dbReference type="GO" id="GO:0006400">
    <property type="term" value="P:tRNA modification"/>
    <property type="evidence" value="ECO:0007669"/>
    <property type="project" value="UniProtKB-UniRule"/>
</dbReference>
<keyword evidence="5 7" id="KW-0067">ATP-binding</keyword>
<reference evidence="10 11" key="1">
    <citation type="submission" date="2019-07" db="EMBL/GenBank/DDBJ databases">
        <authorList>
            <person name="Zhao L.H."/>
        </authorList>
    </citation>
    <scope>NUCLEOTIDE SEQUENCE [LARGE SCALE GENOMIC DNA]</scope>
    <source>
        <strain evidence="10 11">Co35</strain>
    </source>
</reference>
<dbReference type="RefSeq" id="WP_143913074.1">
    <property type="nucleotide sequence ID" value="NZ_VLNT01000005.1"/>
</dbReference>
<feature type="domain" description="tRNA(Ile)-lysidine/2-thiocytidine synthase N-terminal" evidence="8">
    <location>
        <begin position="27"/>
        <end position="202"/>
    </location>
</feature>
<keyword evidence="3 7" id="KW-0819">tRNA processing</keyword>
<dbReference type="EC" id="6.3.4.19" evidence="7"/>
<dbReference type="HAMAP" id="MF_01161">
    <property type="entry name" value="tRNA_Ile_lys_synt"/>
    <property type="match status" value="1"/>
</dbReference>
<dbReference type="OrthoDB" id="5244702at2"/>
<dbReference type="Gene3D" id="3.40.50.620">
    <property type="entry name" value="HUPs"/>
    <property type="match status" value="1"/>
</dbReference>
<dbReference type="CDD" id="cd01992">
    <property type="entry name" value="TilS_N"/>
    <property type="match status" value="1"/>
</dbReference>
<feature type="binding site" evidence="7">
    <location>
        <begin position="32"/>
        <end position="37"/>
    </location>
    <ligand>
        <name>ATP</name>
        <dbReference type="ChEBI" id="CHEBI:30616"/>
    </ligand>
</feature>
<keyword evidence="4 7" id="KW-0547">Nucleotide-binding</keyword>
<dbReference type="PANTHER" id="PTHR43033">
    <property type="entry name" value="TRNA(ILE)-LYSIDINE SYNTHASE-RELATED"/>
    <property type="match status" value="1"/>
</dbReference>
<comment type="similarity">
    <text evidence="7">Belongs to the tRNA(Ile)-lysidine synthase family.</text>
</comment>
<dbReference type="PANTHER" id="PTHR43033:SF1">
    <property type="entry name" value="TRNA(ILE)-LYSIDINE SYNTHASE-RELATED"/>
    <property type="match status" value="1"/>
</dbReference>
<dbReference type="NCBIfam" id="TIGR02432">
    <property type="entry name" value="lysidine_TilS_N"/>
    <property type="match status" value="1"/>
</dbReference>
<evidence type="ECO:0000256" key="7">
    <source>
        <dbReference type="HAMAP-Rule" id="MF_01161"/>
    </source>
</evidence>
<comment type="catalytic activity">
    <reaction evidence="6 7">
        <text>cytidine(34) in tRNA(Ile2) + L-lysine + ATP = lysidine(34) in tRNA(Ile2) + AMP + diphosphate + H(+)</text>
        <dbReference type="Rhea" id="RHEA:43744"/>
        <dbReference type="Rhea" id="RHEA-COMP:10625"/>
        <dbReference type="Rhea" id="RHEA-COMP:10670"/>
        <dbReference type="ChEBI" id="CHEBI:15378"/>
        <dbReference type="ChEBI" id="CHEBI:30616"/>
        <dbReference type="ChEBI" id="CHEBI:32551"/>
        <dbReference type="ChEBI" id="CHEBI:33019"/>
        <dbReference type="ChEBI" id="CHEBI:82748"/>
        <dbReference type="ChEBI" id="CHEBI:83665"/>
        <dbReference type="ChEBI" id="CHEBI:456215"/>
        <dbReference type="EC" id="6.3.4.19"/>
    </reaction>
</comment>
<organism evidence="10 11">
    <name type="scientific">Aeromicrobium piscarium</name>
    <dbReference type="NCBI Taxonomy" id="2590901"/>
    <lineage>
        <taxon>Bacteria</taxon>
        <taxon>Bacillati</taxon>
        <taxon>Actinomycetota</taxon>
        <taxon>Actinomycetes</taxon>
        <taxon>Propionibacteriales</taxon>
        <taxon>Nocardioidaceae</taxon>
        <taxon>Aeromicrobium</taxon>
    </lineage>
</organism>
<dbReference type="InterPro" id="IPR012795">
    <property type="entry name" value="tRNA_Ile_lys_synt_N"/>
</dbReference>
<dbReference type="Gene3D" id="1.20.59.20">
    <property type="match status" value="1"/>
</dbReference>
<evidence type="ECO:0000256" key="2">
    <source>
        <dbReference type="ARBA" id="ARBA00022598"/>
    </source>
</evidence>
<evidence type="ECO:0000256" key="1">
    <source>
        <dbReference type="ARBA" id="ARBA00022490"/>
    </source>
</evidence>
<dbReference type="SUPFAM" id="SSF52402">
    <property type="entry name" value="Adenine nucleotide alpha hydrolases-like"/>
    <property type="match status" value="1"/>
</dbReference>
<feature type="domain" description="tRNA(Ile)-lysidine synthase substrate-binding" evidence="9">
    <location>
        <begin position="245"/>
        <end position="310"/>
    </location>
</feature>
<dbReference type="InterPro" id="IPR014729">
    <property type="entry name" value="Rossmann-like_a/b/a_fold"/>
</dbReference>
<comment type="function">
    <text evidence="7">Ligates lysine onto the cytidine present at position 34 of the AUA codon-specific tRNA(Ile) that contains the anticodon CAU, in an ATP-dependent manner. Cytidine is converted to lysidine, thus changing the amino acid specificity of the tRNA from methionine to isoleucine.</text>
</comment>
<accession>A0A554SBJ5</accession>
<evidence type="ECO:0000256" key="5">
    <source>
        <dbReference type="ARBA" id="ARBA00022840"/>
    </source>
</evidence>
<name>A0A554SBJ5_9ACTN</name>
<evidence type="ECO:0000313" key="11">
    <source>
        <dbReference type="Proteomes" id="UP000316988"/>
    </source>
</evidence>
<dbReference type="InterPro" id="IPR011063">
    <property type="entry name" value="TilS/TtcA_N"/>
</dbReference>